<protein>
    <recommendedName>
        <fullName evidence="5">LPXTG cell wall anchor domain-containing protein</fullName>
    </recommendedName>
</protein>
<dbReference type="OrthoDB" id="9914484at2"/>
<evidence type="ECO:0000256" key="1">
    <source>
        <dbReference type="SAM" id="Phobius"/>
    </source>
</evidence>
<keyword evidence="1" id="KW-0472">Membrane</keyword>
<evidence type="ECO:0000313" key="3">
    <source>
        <dbReference type="EMBL" id="TGD73635.1"/>
    </source>
</evidence>
<name>A0A4Z0M2X4_9GAMM</name>
<keyword evidence="2" id="KW-0732">Signal</keyword>
<keyword evidence="1" id="KW-1133">Transmembrane helix</keyword>
<evidence type="ECO:0008006" key="5">
    <source>
        <dbReference type="Google" id="ProtNLM"/>
    </source>
</evidence>
<dbReference type="AlphaFoldDB" id="A0A4Z0M2X4"/>
<evidence type="ECO:0000256" key="2">
    <source>
        <dbReference type="SAM" id="SignalP"/>
    </source>
</evidence>
<accession>A0A4Z0M2X4</accession>
<comment type="caution">
    <text evidence="3">The sequence shown here is derived from an EMBL/GenBank/DDBJ whole genome shotgun (WGS) entry which is preliminary data.</text>
</comment>
<feature type="chain" id="PRO_5021450102" description="LPXTG cell wall anchor domain-containing protein" evidence="2">
    <location>
        <begin position="23"/>
        <end position="193"/>
    </location>
</feature>
<evidence type="ECO:0000313" key="4">
    <source>
        <dbReference type="Proteomes" id="UP000298050"/>
    </source>
</evidence>
<dbReference type="Proteomes" id="UP000298050">
    <property type="component" value="Unassembled WGS sequence"/>
</dbReference>
<feature type="transmembrane region" description="Helical" evidence="1">
    <location>
        <begin position="167"/>
        <end position="186"/>
    </location>
</feature>
<feature type="signal peptide" evidence="2">
    <location>
        <begin position="1"/>
        <end position="22"/>
    </location>
</feature>
<reference evidence="3 4" key="1">
    <citation type="submission" date="2019-04" db="EMBL/GenBank/DDBJ databases">
        <title>Taxonomy of novel Haliea sp. from mangrove soil of West Coast of India.</title>
        <authorList>
            <person name="Verma A."/>
            <person name="Kumar P."/>
            <person name="Krishnamurthi S."/>
        </authorList>
    </citation>
    <scope>NUCLEOTIDE SEQUENCE [LARGE SCALE GENOMIC DNA]</scope>
    <source>
        <strain evidence="3 4">SAOS-164</strain>
    </source>
</reference>
<proteinExistence type="predicted"/>
<keyword evidence="4" id="KW-1185">Reference proteome</keyword>
<dbReference type="RefSeq" id="WP_135443978.1">
    <property type="nucleotide sequence ID" value="NZ_SRLE01000007.1"/>
</dbReference>
<sequence length="193" mass="20888">MKDLLRSLVVSASILGSASALAADPQRLGDCADYADRYQATAETRERFGMLKGSCEGVYDIDGALYARAEMVVRSVHGNRVRLYLPATDQTIEVRPDMNHSVYINGLKRRVRNLSGGDEIQLYLALDKFFEERVTEVAFAADDTSEDLAHVTPAAEVAALPTTASQLPAIALASGAMLAGGLLLGMRRRSRVV</sequence>
<keyword evidence="1" id="KW-0812">Transmembrane</keyword>
<dbReference type="EMBL" id="SRLE01000007">
    <property type="protein sequence ID" value="TGD73635.1"/>
    <property type="molecule type" value="Genomic_DNA"/>
</dbReference>
<organism evidence="3 4">
    <name type="scientific">Mangrovimicrobium sediminis</name>
    <dbReference type="NCBI Taxonomy" id="2562682"/>
    <lineage>
        <taxon>Bacteria</taxon>
        <taxon>Pseudomonadati</taxon>
        <taxon>Pseudomonadota</taxon>
        <taxon>Gammaproteobacteria</taxon>
        <taxon>Cellvibrionales</taxon>
        <taxon>Halieaceae</taxon>
        <taxon>Mangrovimicrobium</taxon>
    </lineage>
</organism>
<gene>
    <name evidence="3" type="ORF">E4634_11505</name>
</gene>